<evidence type="ECO:0000313" key="3">
    <source>
        <dbReference type="Proteomes" id="UP001058974"/>
    </source>
</evidence>
<protein>
    <submittedName>
        <fullName evidence="2">Uncharacterized protein</fullName>
    </submittedName>
</protein>
<organism evidence="2 3">
    <name type="scientific">Pisum sativum</name>
    <name type="common">Garden pea</name>
    <name type="synonym">Lathyrus oleraceus</name>
    <dbReference type="NCBI Taxonomy" id="3888"/>
    <lineage>
        <taxon>Eukaryota</taxon>
        <taxon>Viridiplantae</taxon>
        <taxon>Streptophyta</taxon>
        <taxon>Embryophyta</taxon>
        <taxon>Tracheophyta</taxon>
        <taxon>Spermatophyta</taxon>
        <taxon>Magnoliopsida</taxon>
        <taxon>eudicotyledons</taxon>
        <taxon>Gunneridae</taxon>
        <taxon>Pentapetalae</taxon>
        <taxon>rosids</taxon>
        <taxon>fabids</taxon>
        <taxon>Fabales</taxon>
        <taxon>Fabaceae</taxon>
        <taxon>Papilionoideae</taxon>
        <taxon>50 kb inversion clade</taxon>
        <taxon>NPAAA clade</taxon>
        <taxon>Hologalegina</taxon>
        <taxon>IRL clade</taxon>
        <taxon>Fabeae</taxon>
        <taxon>Lathyrus</taxon>
    </lineage>
</organism>
<reference evidence="2 3" key="1">
    <citation type="journal article" date="2022" name="Nat. Genet.">
        <title>Improved pea reference genome and pan-genome highlight genomic features and evolutionary characteristics.</title>
        <authorList>
            <person name="Yang T."/>
            <person name="Liu R."/>
            <person name="Luo Y."/>
            <person name="Hu S."/>
            <person name="Wang D."/>
            <person name="Wang C."/>
            <person name="Pandey M.K."/>
            <person name="Ge S."/>
            <person name="Xu Q."/>
            <person name="Li N."/>
            <person name="Li G."/>
            <person name="Huang Y."/>
            <person name="Saxena R.K."/>
            <person name="Ji Y."/>
            <person name="Li M."/>
            <person name="Yan X."/>
            <person name="He Y."/>
            <person name="Liu Y."/>
            <person name="Wang X."/>
            <person name="Xiang C."/>
            <person name="Varshney R.K."/>
            <person name="Ding H."/>
            <person name="Gao S."/>
            <person name="Zong X."/>
        </authorList>
    </citation>
    <scope>NUCLEOTIDE SEQUENCE [LARGE SCALE GENOMIC DNA]</scope>
    <source>
        <strain evidence="2 3">cv. Zhongwan 6</strain>
    </source>
</reference>
<dbReference type="Proteomes" id="UP001058974">
    <property type="component" value="Chromosome 6"/>
</dbReference>
<dbReference type="Gramene" id="Psat06G0194200-T1">
    <property type="protein sequence ID" value="KAI5395580.1"/>
    <property type="gene ID" value="KIW84_061942"/>
</dbReference>
<evidence type="ECO:0000256" key="1">
    <source>
        <dbReference type="SAM" id="MobiDB-lite"/>
    </source>
</evidence>
<comment type="caution">
    <text evidence="2">The sequence shown here is derived from an EMBL/GenBank/DDBJ whole genome shotgun (WGS) entry which is preliminary data.</text>
</comment>
<dbReference type="AlphaFoldDB" id="A0A9D4W4I2"/>
<dbReference type="PANTHER" id="PTHR32108">
    <property type="entry name" value="DNA-DIRECTED RNA POLYMERASE SUBUNIT ALPHA"/>
    <property type="match status" value="1"/>
</dbReference>
<name>A0A9D4W4I2_PEA</name>
<proteinExistence type="predicted"/>
<gene>
    <name evidence="2" type="ORF">KIW84_061942</name>
</gene>
<sequence length="385" mass="43145">MVKDGKEVPLPITKSIMSIADVTKVTRSGREFGPVFPKNMEESTVSKKVQVPAADPVSVAKRQSGESSNLKTNDDDKPDLRCAFHQGAPKHDIENCYSLKYEVQKLVKNGMVSFEDRAPNVKANPLPTHENSSINMVDGCPREFKVFDLLFIRRSLVTMHNDICLVRDCEHDHDGCVICSVNLRGCEIVKRDIQRLMDEDMIQIVQSRHIDDEVNVIVPVFNNPERVVIQYDSSNSNNISQRSVSPLFIRLAGPVPYASDRDVPYQYNATMVKDGKEVPLPITNSIMSIADVTKVTRSGREFGPVFPKNMEESTVSKKVQVPATDPVSVAKRQSGESSNLKTNDDDKVLRLIKKSEFNMVEQLLQTPSKFSILSLLMNSEAHREV</sequence>
<accession>A0A9D4W4I2</accession>
<feature type="region of interest" description="Disordered" evidence="1">
    <location>
        <begin position="36"/>
        <end position="78"/>
    </location>
</feature>
<dbReference type="EMBL" id="JAMSHJ010000006">
    <property type="protein sequence ID" value="KAI5395580.1"/>
    <property type="molecule type" value="Genomic_DNA"/>
</dbReference>
<keyword evidence="3" id="KW-1185">Reference proteome</keyword>
<dbReference type="PANTHER" id="PTHR32108:SF9">
    <property type="entry name" value="REVERSE TRANSCRIPTASE RNASE H-LIKE DOMAIN-CONTAINING PROTEIN"/>
    <property type="match status" value="1"/>
</dbReference>
<evidence type="ECO:0000313" key="2">
    <source>
        <dbReference type="EMBL" id="KAI5395580.1"/>
    </source>
</evidence>